<proteinExistence type="predicted"/>
<evidence type="ECO:0000256" key="1">
    <source>
        <dbReference type="SAM" id="Coils"/>
    </source>
</evidence>
<feature type="compositionally biased region" description="Basic and acidic residues" evidence="2">
    <location>
        <begin position="277"/>
        <end position="291"/>
    </location>
</feature>
<dbReference type="Proteomes" id="UP000838412">
    <property type="component" value="Chromosome 8"/>
</dbReference>
<protein>
    <submittedName>
        <fullName evidence="3">Hypp4596 protein</fullName>
    </submittedName>
</protein>
<evidence type="ECO:0000256" key="2">
    <source>
        <dbReference type="SAM" id="MobiDB-lite"/>
    </source>
</evidence>
<feature type="compositionally biased region" description="Polar residues" evidence="2">
    <location>
        <begin position="334"/>
        <end position="347"/>
    </location>
</feature>
<keyword evidence="4" id="KW-1185">Reference proteome</keyword>
<accession>A0A8K0AAM9</accession>
<sequence length="434" mass="49572">MDNVFANVDTHAVLSMEDKELKTYRQKIMAEKQQHDWEMRLLEKERRLAWNSDRVEQSRLVSRLENINKRIQEINQENSRKQRQAMRTLLSDPKLPLQGECTHKKSSKKSDKNETITVLAGMPFLSSTWPGGTEYLDVFQDSQGGAQKQGGIKLDPDAKPFKSPATSIPEHPSIQQTRYHIPVVAEKSSPLEAKNKDASSQKLPSKNKTKHVVQKRATETTDEDAKEPVKPRLPRRQSMDPKLLASILNVDEYSVQKQNQVFQRARLNSDAALRIIADDTQKNPEGNEKKTTNKKASSKLQRRASVESMHMSSDLLKIGFPDWKARERMFPITWPNTKQSPTGCSSVSRDRRNSLPSVSSTNHGKFTKLGSTATRRKRIVSTPNMKTTSLDKLEHVIEESEEHSHKLEREATMKNLIQSVMSINRTFPLRKKET</sequence>
<feature type="compositionally biased region" description="Basic residues" evidence="2">
    <location>
        <begin position="205"/>
        <end position="214"/>
    </location>
</feature>
<feature type="region of interest" description="Disordered" evidence="2">
    <location>
        <begin position="95"/>
        <end position="114"/>
    </location>
</feature>
<gene>
    <name evidence="3" type="primary">Hypp4596</name>
    <name evidence="3" type="ORF">BLAG_LOCUS23282</name>
</gene>
<feature type="compositionally biased region" description="Basic residues" evidence="2">
    <location>
        <begin position="292"/>
        <end position="302"/>
    </location>
</feature>
<feature type="region of interest" description="Disordered" evidence="2">
    <location>
        <begin position="188"/>
        <end position="236"/>
    </location>
</feature>
<dbReference type="AlphaFoldDB" id="A0A8K0AAM9"/>
<dbReference type="OrthoDB" id="9995672at2759"/>
<feature type="compositionally biased region" description="Polar residues" evidence="2">
    <location>
        <begin position="354"/>
        <end position="367"/>
    </location>
</feature>
<feature type="region of interest" description="Disordered" evidence="2">
    <location>
        <begin position="334"/>
        <end position="367"/>
    </location>
</feature>
<name>A0A8K0AAM9_BRALA</name>
<organism evidence="3 4">
    <name type="scientific">Branchiostoma lanceolatum</name>
    <name type="common">Common lancelet</name>
    <name type="synonym">Amphioxus lanceolatum</name>
    <dbReference type="NCBI Taxonomy" id="7740"/>
    <lineage>
        <taxon>Eukaryota</taxon>
        <taxon>Metazoa</taxon>
        <taxon>Chordata</taxon>
        <taxon>Cephalochordata</taxon>
        <taxon>Leptocardii</taxon>
        <taxon>Amphioxiformes</taxon>
        <taxon>Branchiostomatidae</taxon>
        <taxon>Branchiostoma</taxon>
    </lineage>
</organism>
<reference evidence="3" key="1">
    <citation type="submission" date="2022-01" db="EMBL/GenBank/DDBJ databases">
        <authorList>
            <person name="Braso-Vives M."/>
        </authorList>
    </citation>
    <scope>NUCLEOTIDE SEQUENCE</scope>
</reference>
<dbReference type="EMBL" id="OV696693">
    <property type="protein sequence ID" value="CAH1271188.1"/>
    <property type="molecule type" value="Genomic_DNA"/>
</dbReference>
<evidence type="ECO:0000313" key="3">
    <source>
        <dbReference type="EMBL" id="CAH1271188.1"/>
    </source>
</evidence>
<feature type="region of interest" description="Disordered" evidence="2">
    <location>
        <begin position="277"/>
        <end position="308"/>
    </location>
</feature>
<evidence type="ECO:0000313" key="4">
    <source>
        <dbReference type="Proteomes" id="UP000838412"/>
    </source>
</evidence>
<feature type="coiled-coil region" evidence="1">
    <location>
        <begin position="57"/>
        <end position="84"/>
    </location>
</feature>
<feature type="region of interest" description="Disordered" evidence="2">
    <location>
        <begin position="144"/>
        <end position="175"/>
    </location>
</feature>
<keyword evidence="1" id="KW-0175">Coiled coil</keyword>